<dbReference type="Pfam" id="PF05163">
    <property type="entry name" value="DinB"/>
    <property type="match status" value="1"/>
</dbReference>
<feature type="non-terminal residue" evidence="2">
    <location>
        <position position="1"/>
    </location>
</feature>
<dbReference type="InterPro" id="IPR034660">
    <property type="entry name" value="DinB/YfiT-like"/>
</dbReference>
<dbReference type="Gene3D" id="1.20.120.450">
    <property type="entry name" value="dinb family like domain"/>
    <property type="match status" value="1"/>
</dbReference>
<dbReference type="SUPFAM" id="SSF109854">
    <property type="entry name" value="DinB/YfiT-like putative metalloenzymes"/>
    <property type="match status" value="1"/>
</dbReference>
<dbReference type="InterPro" id="IPR007837">
    <property type="entry name" value="DinB"/>
</dbReference>
<dbReference type="AlphaFoldDB" id="X1EZX5"/>
<evidence type="ECO:0000256" key="1">
    <source>
        <dbReference type="ARBA" id="ARBA00022723"/>
    </source>
</evidence>
<evidence type="ECO:0000313" key="2">
    <source>
        <dbReference type="EMBL" id="GAH38187.1"/>
    </source>
</evidence>
<dbReference type="GO" id="GO:0046872">
    <property type="term" value="F:metal ion binding"/>
    <property type="evidence" value="ECO:0007669"/>
    <property type="project" value="UniProtKB-KW"/>
</dbReference>
<organism evidence="2">
    <name type="scientific">marine sediment metagenome</name>
    <dbReference type="NCBI Taxonomy" id="412755"/>
    <lineage>
        <taxon>unclassified sequences</taxon>
        <taxon>metagenomes</taxon>
        <taxon>ecological metagenomes</taxon>
    </lineage>
</organism>
<comment type="caution">
    <text evidence="2">The sequence shown here is derived from an EMBL/GenBank/DDBJ whole genome shotgun (WGS) entry which is preliminary data.</text>
</comment>
<proteinExistence type="predicted"/>
<name>X1EZX5_9ZZZZ</name>
<reference evidence="2" key="1">
    <citation type="journal article" date="2014" name="Front. Microbiol.">
        <title>High frequency of phylogenetically diverse reductive dehalogenase-homologous genes in deep subseafloor sedimentary metagenomes.</title>
        <authorList>
            <person name="Kawai M."/>
            <person name="Futagami T."/>
            <person name="Toyoda A."/>
            <person name="Takaki Y."/>
            <person name="Nishi S."/>
            <person name="Hori S."/>
            <person name="Arai W."/>
            <person name="Tsubouchi T."/>
            <person name="Morono Y."/>
            <person name="Uchiyama I."/>
            <person name="Ito T."/>
            <person name="Fujiyama A."/>
            <person name="Inagaki F."/>
            <person name="Takami H."/>
        </authorList>
    </citation>
    <scope>NUCLEOTIDE SEQUENCE</scope>
    <source>
        <strain evidence="2">Expedition CK06-06</strain>
    </source>
</reference>
<protein>
    <recommendedName>
        <fullName evidence="3">DinB-like domain-containing protein</fullName>
    </recommendedName>
</protein>
<keyword evidence="1" id="KW-0479">Metal-binding</keyword>
<dbReference type="EMBL" id="BARU01009525">
    <property type="protein sequence ID" value="GAH38187.1"/>
    <property type="molecule type" value="Genomic_DNA"/>
</dbReference>
<evidence type="ECO:0008006" key="3">
    <source>
        <dbReference type="Google" id="ProtNLM"/>
    </source>
</evidence>
<gene>
    <name evidence="2" type="ORF">S03H2_18367</name>
</gene>
<sequence length="137" mass="16152">LPWDEVVKDRCASFPSLRDIYLHCVTVLDFYVNNVIQGDTNYPRINTDDYDNIEKISIYTEQVESKANAYLSKITPEELSRKIERKQRDGSSITVTVEDILIDFFQEETHHRGELIALLWQMDVRSPHLSWSRYLNK</sequence>
<accession>X1EZX5</accession>